<evidence type="ECO:0000313" key="4">
    <source>
        <dbReference type="Proteomes" id="UP000001476"/>
    </source>
</evidence>
<evidence type="ECO:0000256" key="1">
    <source>
        <dbReference type="ARBA" id="ARBA00023125"/>
    </source>
</evidence>
<dbReference type="PANTHER" id="PTHR46558">
    <property type="entry name" value="TRACRIPTIONAL REGULATORY PROTEIN-RELATED-RELATED"/>
    <property type="match status" value="1"/>
</dbReference>
<dbReference type="HOGENOM" id="CLU_066192_17_6_9"/>
<dbReference type="GeneID" id="41356839"/>
<dbReference type="Pfam" id="PF01381">
    <property type="entry name" value="HTH_3"/>
    <property type="match status" value="1"/>
</dbReference>
<organism evidence="3 4">
    <name type="scientific">Lachnospira eligens (strain ATCC 27750 / DSM 3376 / VPI C15-48 / C15-B4)</name>
    <name type="common">Eubacterium eligens</name>
    <dbReference type="NCBI Taxonomy" id="515620"/>
    <lineage>
        <taxon>Bacteria</taxon>
        <taxon>Bacillati</taxon>
        <taxon>Bacillota</taxon>
        <taxon>Clostridia</taxon>
        <taxon>Lachnospirales</taxon>
        <taxon>Lachnospiraceae</taxon>
        <taxon>Lachnospira</taxon>
    </lineage>
</organism>
<proteinExistence type="predicted"/>
<dbReference type="GO" id="GO:0003677">
    <property type="term" value="F:DNA binding"/>
    <property type="evidence" value="ECO:0007669"/>
    <property type="project" value="UniProtKB-KW"/>
</dbReference>
<dbReference type="Proteomes" id="UP000001476">
    <property type="component" value="Plasmid pEubeli2"/>
</dbReference>
<protein>
    <recommendedName>
        <fullName evidence="2">HTH cro/C1-type domain-containing protein</fullName>
    </recommendedName>
</protein>
<dbReference type="InterPro" id="IPR010982">
    <property type="entry name" value="Lambda_DNA-bd_dom_sf"/>
</dbReference>
<gene>
    <name evidence="3" type="ordered locus">EUBELI_20064</name>
</gene>
<keyword evidence="1" id="KW-0238">DNA-binding</keyword>
<geneLocation type="plasmid" evidence="4">
    <name>pEubeli2</name>
</geneLocation>
<keyword evidence="4" id="KW-1185">Reference proteome</keyword>
<sequence>MEKQIVNIGPRLKQRRKEMHIKQIDMAKQLGVSQAFLSNVEAGRINCSLPLLTDICCILNVTPDYLILGHMRGNKASSDLIDELKMCNTEELEAIKRIVDAFVIKKTGMYA</sequence>
<keyword evidence="3" id="KW-0614">Plasmid</keyword>
<dbReference type="AlphaFoldDB" id="C4Z7D3"/>
<dbReference type="EMBL" id="CP001106">
    <property type="protein sequence ID" value="ACR73211.1"/>
    <property type="molecule type" value="Genomic_DNA"/>
</dbReference>
<dbReference type="InterPro" id="IPR001387">
    <property type="entry name" value="Cro/C1-type_HTH"/>
</dbReference>
<dbReference type="KEGG" id="eel:EUBELI_20064"/>
<feature type="domain" description="HTH cro/C1-type" evidence="2">
    <location>
        <begin position="12"/>
        <end position="66"/>
    </location>
</feature>
<dbReference type="eggNOG" id="COG1396">
    <property type="taxonomic scope" value="Bacteria"/>
</dbReference>
<dbReference type="PROSITE" id="PS50943">
    <property type="entry name" value="HTH_CROC1"/>
    <property type="match status" value="1"/>
</dbReference>
<dbReference type="PANTHER" id="PTHR46558:SF11">
    <property type="entry name" value="HTH-TYPE TRANSCRIPTIONAL REGULATOR XRE"/>
    <property type="match status" value="1"/>
</dbReference>
<dbReference type="RefSeq" id="WP_012740345.1">
    <property type="nucleotide sequence ID" value="NC_012780.1"/>
</dbReference>
<evidence type="ECO:0000313" key="3">
    <source>
        <dbReference type="EMBL" id="ACR73211.1"/>
    </source>
</evidence>
<dbReference type="SUPFAM" id="SSF47413">
    <property type="entry name" value="lambda repressor-like DNA-binding domains"/>
    <property type="match status" value="1"/>
</dbReference>
<dbReference type="SMART" id="SM00530">
    <property type="entry name" value="HTH_XRE"/>
    <property type="match status" value="1"/>
</dbReference>
<reference evidence="3 4" key="1">
    <citation type="journal article" date="2009" name="Proc. Natl. Acad. Sci. U.S.A.">
        <title>Characterizing a model human gut microbiota composed of members of its two dominant bacterial phyla.</title>
        <authorList>
            <person name="Mahowald M.A."/>
            <person name="Rey F.E."/>
            <person name="Seedorf H."/>
            <person name="Turnbaugh P.J."/>
            <person name="Fulton R.S."/>
            <person name="Wollam A."/>
            <person name="Shah N."/>
            <person name="Wang C."/>
            <person name="Magrini V."/>
            <person name="Wilson R.K."/>
            <person name="Cantarel B.L."/>
            <person name="Coutinho P.M."/>
            <person name="Henrissat B."/>
            <person name="Crock L.W."/>
            <person name="Russell A."/>
            <person name="Verberkmoes N.C."/>
            <person name="Hettich R.L."/>
            <person name="Gordon J.I."/>
        </authorList>
    </citation>
    <scope>NUCLEOTIDE SEQUENCE [LARGE SCALE GENOMIC DNA]</scope>
    <source>
        <strain evidence="4">ATCC 27750 / DSM 3376 / VPI C15-48 / C15-B4</strain>
        <plasmid evidence="3">unnamed</plasmid>
    </source>
</reference>
<dbReference type="Gene3D" id="1.10.260.40">
    <property type="entry name" value="lambda repressor-like DNA-binding domains"/>
    <property type="match status" value="1"/>
</dbReference>
<accession>C4Z7D3</accession>
<evidence type="ECO:0000259" key="2">
    <source>
        <dbReference type="PROSITE" id="PS50943"/>
    </source>
</evidence>
<name>C4Z7D3_LACE2</name>
<dbReference type="CDD" id="cd00093">
    <property type="entry name" value="HTH_XRE"/>
    <property type="match status" value="1"/>
</dbReference>